<dbReference type="Pfam" id="PF04055">
    <property type="entry name" value="Radical_SAM"/>
    <property type="match status" value="1"/>
</dbReference>
<dbReference type="InterPro" id="IPR051198">
    <property type="entry name" value="BchE-like"/>
</dbReference>
<dbReference type="SFLD" id="SFLDG01082">
    <property type="entry name" value="B12-binding_domain_containing"/>
    <property type="match status" value="1"/>
</dbReference>
<keyword evidence="5" id="KW-0411">Iron-sulfur</keyword>
<dbReference type="Proteomes" id="UP001165135">
    <property type="component" value="Unassembled WGS sequence"/>
</dbReference>
<dbReference type="SMART" id="SM00729">
    <property type="entry name" value="Elp3"/>
    <property type="match status" value="1"/>
</dbReference>
<dbReference type="GO" id="GO:0003824">
    <property type="term" value="F:catalytic activity"/>
    <property type="evidence" value="ECO:0007669"/>
    <property type="project" value="InterPro"/>
</dbReference>
<reference evidence="7" key="1">
    <citation type="submission" date="2023-03" db="EMBL/GenBank/DDBJ databases">
        <title>Actinoallomurus iriomotensis NBRC 103681.</title>
        <authorList>
            <person name="Ichikawa N."/>
            <person name="Sato H."/>
            <person name="Tonouchi N."/>
        </authorList>
    </citation>
    <scope>NUCLEOTIDE SEQUENCE</scope>
    <source>
        <strain evidence="7">NBRC 103681</strain>
    </source>
</reference>
<dbReference type="Gene3D" id="3.80.30.20">
    <property type="entry name" value="tm_1862 like domain"/>
    <property type="match status" value="1"/>
</dbReference>
<dbReference type="InterPro" id="IPR006158">
    <property type="entry name" value="Cobalamin-bd"/>
</dbReference>
<keyword evidence="4" id="KW-0408">Iron</keyword>
<dbReference type="Gene3D" id="3.40.50.280">
    <property type="entry name" value="Cobalamin-binding domain"/>
    <property type="match status" value="1"/>
</dbReference>
<dbReference type="InterPro" id="IPR006638">
    <property type="entry name" value="Elp3/MiaA/NifB-like_rSAM"/>
</dbReference>
<dbReference type="GO" id="GO:0046872">
    <property type="term" value="F:metal ion binding"/>
    <property type="evidence" value="ECO:0007669"/>
    <property type="project" value="UniProtKB-KW"/>
</dbReference>
<dbReference type="GO" id="GO:0051536">
    <property type="term" value="F:iron-sulfur cluster binding"/>
    <property type="evidence" value="ECO:0007669"/>
    <property type="project" value="UniProtKB-KW"/>
</dbReference>
<dbReference type="InterPro" id="IPR023984">
    <property type="entry name" value="rSAM_ocin_1"/>
</dbReference>
<dbReference type="GO" id="GO:0005829">
    <property type="term" value="C:cytosol"/>
    <property type="evidence" value="ECO:0007669"/>
    <property type="project" value="TreeGrafter"/>
</dbReference>
<dbReference type="InterPro" id="IPR007197">
    <property type="entry name" value="rSAM"/>
</dbReference>
<evidence type="ECO:0000313" key="7">
    <source>
        <dbReference type="EMBL" id="GLY78992.1"/>
    </source>
</evidence>
<dbReference type="EMBL" id="BSTJ01000010">
    <property type="protein sequence ID" value="GLY78992.1"/>
    <property type="molecule type" value="Genomic_DNA"/>
</dbReference>
<name>A0A9W6RRW7_9ACTN</name>
<evidence type="ECO:0000256" key="1">
    <source>
        <dbReference type="ARBA" id="ARBA00001966"/>
    </source>
</evidence>
<dbReference type="SUPFAM" id="SSF102114">
    <property type="entry name" value="Radical SAM enzymes"/>
    <property type="match status" value="1"/>
</dbReference>
<dbReference type="InterPro" id="IPR023404">
    <property type="entry name" value="rSAM_horseshoe"/>
</dbReference>
<gene>
    <name evidence="7" type="ORF">Airi01_072590</name>
</gene>
<dbReference type="Pfam" id="PF02310">
    <property type="entry name" value="B12-binding"/>
    <property type="match status" value="1"/>
</dbReference>
<protein>
    <submittedName>
        <fullName evidence="7">RiPP maturation radical SAM protein 1</fullName>
    </submittedName>
</protein>
<keyword evidence="3" id="KW-0479">Metal-binding</keyword>
<dbReference type="PROSITE" id="PS51332">
    <property type="entry name" value="B12_BINDING"/>
    <property type="match status" value="1"/>
</dbReference>
<dbReference type="RefSeq" id="WP_285629917.1">
    <property type="nucleotide sequence ID" value="NZ_BSTJ01000010.1"/>
</dbReference>
<evidence type="ECO:0000256" key="3">
    <source>
        <dbReference type="ARBA" id="ARBA00022723"/>
    </source>
</evidence>
<dbReference type="InterPro" id="IPR058240">
    <property type="entry name" value="rSAM_sf"/>
</dbReference>
<dbReference type="AlphaFoldDB" id="A0A9W6RRW7"/>
<evidence type="ECO:0000313" key="8">
    <source>
        <dbReference type="Proteomes" id="UP001165135"/>
    </source>
</evidence>
<organism evidence="7 8">
    <name type="scientific">Actinoallomurus iriomotensis</name>
    <dbReference type="NCBI Taxonomy" id="478107"/>
    <lineage>
        <taxon>Bacteria</taxon>
        <taxon>Bacillati</taxon>
        <taxon>Actinomycetota</taxon>
        <taxon>Actinomycetes</taxon>
        <taxon>Streptosporangiales</taxon>
        <taxon>Thermomonosporaceae</taxon>
        <taxon>Actinoallomurus</taxon>
    </lineage>
</organism>
<comment type="cofactor">
    <cofactor evidence="1">
        <name>[4Fe-4S] cluster</name>
        <dbReference type="ChEBI" id="CHEBI:49883"/>
    </cofactor>
</comment>
<dbReference type="PANTHER" id="PTHR43409">
    <property type="entry name" value="ANAEROBIC MAGNESIUM-PROTOPORPHYRIN IX MONOMETHYL ESTER CYCLASE-RELATED"/>
    <property type="match status" value="1"/>
</dbReference>
<dbReference type="SFLD" id="SFLDS00029">
    <property type="entry name" value="Radical_SAM"/>
    <property type="match status" value="1"/>
</dbReference>
<accession>A0A9W6RRW7</accession>
<comment type="caution">
    <text evidence="7">The sequence shown here is derived from an EMBL/GenBank/DDBJ whole genome shotgun (WGS) entry which is preliminary data.</text>
</comment>
<proteinExistence type="predicted"/>
<dbReference type="GO" id="GO:0031419">
    <property type="term" value="F:cobalamin binding"/>
    <property type="evidence" value="ECO:0007669"/>
    <property type="project" value="InterPro"/>
</dbReference>
<dbReference type="SFLD" id="SFLDF00324">
    <property type="entry name" value="bacteriocin_maturation"/>
    <property type="match status" value="1"/>
</dbReference>
<dbReference type="NCBIfam" id="TIGR03975">
    <property type="entry name" value="rSAM_ocin_1"/>
    <property type="match status" value="1"/>
</dbReference>
<evidence type="ECO:0000259" key="6">
    <source>
        <dbReference type="PROSITE" id="PS51332"/>
    </source>
</evidence>
<dbReference type="CDD" id="cd02068">
    <property type="entry name" value="radical_SAM_B12_BD"/>
    <property type="match status" value="1"/>
</dbReference>
<keyword evidence="2" id="KW-0949">S-adenosyl-L-methionine</keyword>
<sequence length="615" mass="68945">MRICLVSMPWHLLETPCLPIGLLRARVDACRDPHTVVDYYGNLRWAEYLLDVSGGQIAEAEYSYVADRGVWHEMGEWIFAGALYDDPAWRVDTYRAYLEARNLDPGASLRMREHAAGFVDLAAREILEERPDLVGFTTTFQQNVSSLAVARRIKQLRPDVQVVFGGGNCDGPMGAALHRNFPFVDHVVSGEGELAFVALLDALSEGRAPAGVPGLVTRGPDGESVAGPPAAMVPIDMVPRPDFTAWWSAYGDGRFAERLSPVLLYEASRGCWWGEKHHCTFCGLNGTTMKFRAKPATRVWDDITHLVETHGVLDIVTVDNILDVAYLAELMPRIQESGWDLRIRYEVKANLKPDQLAALRDAGVTHIQPGIESLNSRALRLMDKGVHGTQNVFLLRASDEYQLTVDWNYLYGFPDERAGDYRPVIEQIPAMVHLQPPSGSVRVLIERFSPHFQSRERGFAERRPSRMYQHVYDLPESELEDLAYQFEAPPQGIDEDVASDLRAAIAAWRHDHAASTLTWRETEDGLVIDEGRAGRPRCEYVLSDPAQARSYRLMERPRTIAALARELAAEGFAMSEETLRRWVGELRGAGLVFEDDDRVVALATNRRPLRVAEVG</sequence>
<evidence type="ECO:0000256" key="4">
    <source>
        <dbReference type="ARBA" id="ARBA00023004"/>
    </source>
</evidence>
<feature type="domain" description="B12-binding" evidence="6">
    <location>
        <begin position="59"/>
        <end position="210"/>
    </location>
</feature>
<evidence type="ECO:0000256" key="2">
    <source>
        <dbReference type="ARBA" id="ARBA00022691"/>
    </source>
</evidence>
<evidence type="ECO:0000256" key="5">
    <source>
        <dbReference type="ARBA" id="ARBA00023014"/>
    </source>
</evidence>
<dbReference type="PANTHER" id="PTHR43409:SF7">
    <property type="entry name" value="BLL1977 PROTEIN"/>
    <property type="match status" value="1"/>
</dbReference>